<organism evidence="5 6">
    <name type="scientific">Lottia gigantea</name>
    <name type="common">Giant owl limpet</name>
    <dbReference type="NCBI Taxonomy" id="225164"/>
    <lineage>
        <taxon>Eukaryota</taxon>
        <taxon>Metazoa</taxon>
        <taxon>Spiralia</taxon>
        <taxon>Lophotrochozoa</taxon>
        <taxon>Mollusca</taxon>
        <taxon>Gastropoda</taxon>
        <taxon>Patellogastropoda</taxon>
        <taxon>Lottioidea</taxon>
        <taxon>Lottiidae</taxon>
        <taxon>Lottia</taxon>
    </lineage>
</organism>
<dbReference type="InterPro" id="IPR047575">
    <property type="entry name" value="Sm"/>
</dbReference>
<dbReference type="KEGG" id="lgi:LOTGIDRAFT_180090"/>
<dbReference type="RefSeq" id="XP_009045710.1">
    <property type="nucleotide sequence ID" value="XM_009047462.1"/>
</dbReference>
<dbReference type="SUPFAM" id="SSF64153">
    <property type="entry name" value="YjeF N-terminal domain-like"/>
    <property type="match status" value="1"/>
</dbReference>
<dbReference type="Proteomes" id="UP000030746">
    <property type="component" value="Unassembled WGS sequence"/>
</dbReference>
<evidence type="ECO:0000256" key="1">
    <source>
        <dbReference type="SAM" id="MobiDB-lite"/>
    </source>
</evidence>
<dbReference type="AlphaFoldDB" id="V4BC08"/>
<name>V4BC08_LOTGI</name>
<dbReference type="CDD" id="cd01737">
    <property type="entry name" value="LSm16_N"/>
    <property type="match status" value="1"/>
</dbReference>
<dbReference type="SMART" id="SM01271">
    <property type="entry name" value="LSM14"/>
    <property type="match status" value="1"/>
</dbReference>
<feature type="domain" description="Sm" evidence="4">
    <location>
        <begin position="1"/>
        <end position="67"/>
    </location>
</feature>
<feature type="region of interest" description="Disordered" evidence="1">
    <location>
        <begin position="160"/>
        <end position="182"/>
    </location>
</feature>
<dbReference type="GO" id="GO:0003729">
    <property type="term" value="F:mRNA binding"/>
    <property type="evidence" value="ECO:0007669"/>
    <property type="project" value="InterPro"/>
</dbReference>
<dbReference type="GO" id="GO:0031087">
    <property type="term" value="P:deadenylation-independent decapping of nuclear-transcribed mRNA"/>
    <property type="evidence" value="ECO:0007669"/>
    <property type="project" value="InterPro"/>
</dbReference>
<dbReference type="PROSITE" id="PS51385">
    <property type="entry name" value="YJEF_N"/>
    <property type="match status" value="1"/>
</dbReference>
<dbReference type="OMA" id="NHQWPKI"/>
<evidence type="ECO:0008006" key="7">
    <source>
        <dbReference type="Google" id="ProtNLM"/>
    </source>
</evidence>
<sequence>MSDWVGSIVSLDCGDVLGTYQGQVQWIDNGDNTLTLRNAFRNGLKCEVPNVTIRSSDIRELKILNSPEDAKDVFCRKATPSKLSKEVEESINPKCPSPVKVIHASGMATNGFIQGSNPPMNNMYSGSYTKRATPTRDYGLANQNGQYSNGQYNNGHYLTNGYNNKQNGNQRLTPTRDPDVRRQNDFDFEKNLQLFDKQAEYAKIENDMPEGMMVDKKPTKYRCDENVLSTGPVVLQQIKTPGTAGRSYVTDSGLVVPCISTGLRNTILSLAVKYGITIDRQIEMVGRSASEMVLQLLGGCHRLSPQNGHQLPVVVILCGPHLQGAKGINCARQLANHNVKTLLYVPNFVRMPEEIEKELKLYELCDGKRTSCAKDLPQGPVDMIVNALDNHDNLQLRHQDWYTSLVNWAGNKRANCLTIDPPIEGSLLESKWSLAVCLPLEMKACNSQMYLCDLGIPKKVYSEAGIKYMSPFGHKFVIPLHERT</sequence>
<dbReference type="GeneID" id="20244383"/>
<protein>
    <recommendedName>
        <fullName evidence="7">Enhancer of mRNA-decapping protein 3</fullName>
    </recommendedName>
</protein>
<dbReference type="OrthoDB" id="10030313at2759"/>
<dbReference type="STRING" id="225164.V4BC08"/>
<dbReference type="InterPro" id="IPR025609">
    <property type="entry name" value="Lsm14-like_N"/>
</dbReference>
<feature type="compositionally biased region" description="Polar residues" evidence="1">
    <location>
        <begin position="160"/>
        <end position="173"/>
    </location>
</feature>
<dbReference type="Pfam" id="PF12701">
    <property type="entry name" value="LSM14"/>
    <property type="match status" value="1"/>
</dbReference>
<dbReference type="PROSITE" id="PS51512">
    <property type="entry name" value="DFDF"/>
    <property type="match status" value="1"/>
</dbReference>
<dbReference type="Pfam" id="PF03853">
    <property type="entry name" value="YjeF_N"/>
    <property type="match status" value="1"/>
</dbReference>
<dbReference type="EMBL" id="KB199952">
    <property type="protein sequence ID" value="ESP03622.1"/>
    <property type="molecule type" value="Genomic_DNA"/>
</dbReference>
<accession>V4BC08</accession>
<dbReference type="PANTHER" id="PTHR13612">
    <property type="entry name" value="ENHANCER OF MRNA-DECAPPING PROTEIN 3"/>
    <property type="match status" value="1"/>
</dbReference>
<dbReference type="GO" id="GO:0000932">
    <property type="term" value="C:P-body"/>
    <property type="evidence" value="ECO:0007669"/>
    <property type="project" value="TreeGrafter"/>
</dbReference>
<evidence type="ECO:0000259" key="2">
    <source>
        <dbReference type="PROSITE" id="PS51385"/>
    </source>
</evidence>
<evidence type="ECO:0000259" key="4">
    <source>
        <dbReference type="PROSITE" id="PS52002"/>
    </source>
</evidence>
<feature type="domain" description="DFDF" evidence="3">
    <location>
        <begin position="174"/>
        <end position="210"/>
    </location>
</feature>
<evidence type="ECO:0000259" key="3">
    <source>
        <dbReference type="PROSITE" id="PS51512"/>
    </source>
</evidence>
<evidence type="ECO:0000313" key="6">
    <source>
        <dbReference type="Proteomes" id="UP000030746"/>
    </source>
</evidence>
<dbReference type="PROSITE" id="PS52002">
    <property type="entry name" value="SM"/>
    <property type="match status" value="1"/>
</dbReference>
<dbReference type="HOGENOM" id="CLU_026194_0_0_1"/>
<reference evidence="5 6" key="1">
    <citation type="journal article" date="2013" name="Nature">
        <title>Insights into bilaterian evolution from three spiralian genomes.</title>
        <authorList>
            <person name="Simakov O."/>
            <person name="Marletaz F."/>
            <person name="Cho S.J."/>
            <person name="Edsinger-Gonzales E."/>
            <person name="Havlak P."/>
            <person name="Hellsten U."/>
            <person name="Kuo D.H."/>
            <person name="Larsson T."/>
            <person name="Lv J."/>
            <person name="Arendt D."/>
            <person name="Savage R."/>
            <person name="Osoegawa K."/>
            <person name="de Jong P."/>
            <person name="Grimwood J."/>
            <person name="Chapman J.A."/>
            <person name="Shapiro H."/>
            <person name="Aerts A."/>
            <person name="Otillar R.P."/>
            <person name="Terry A.Y."/>
            <person name="Boore J.L."/>
            <person name="Grigoriev I.V."/>
            <person name="Lindberg D.R."/>
            <person name="Seaver E.C."/>
            <person name="Weisblat D.A."/>
            <person name="Putnam N.H."/>
            <person name="Rokhsar D.S."/>
        </authorList>
    </citation>
    <scope>NUCLEOTIDE SEQUENCE [LARGE SCALE GENOMIC DNA]</scope>
</reference>
<feature type="domain" description="YjeF N-terminal" evidence="2">
    <location>
        <begin position="263"/>
        <end position="462"/>
    </location>
</feature>
<evidence type="ECO:0000313" key="5">
    <source>
        <dbReference type="EMBL" id="ESP03622.1"/>
    </source>
</evidence>
<dbReference type="InterPro" id="IPR004443">
    <property type="entry name" value="YjeF_N_dom"/>
</dbReference>
<proteinExistence type="predicted"/>
<dbReference type="FunFam" id="2.30.30.100:FF:000026">
    <property type="entry name" value="Enhancer of mRNA-decapping protein 3"/>
    <property type="match status" value="1"/>
</dbReference>
<gene>
    <name evidence="5" type="ORF">LOTGIDRAFT_180090</name>
</gene>
<dbReference type="InterPro" id="IPR036652">
    <property type="entry name" value="YjeF_N_dom_sf"/>
</dbReference>
<dbReference type="GO" id="GO:0033962">
    <property type="term" value="P:P-body assembly"/>
    <property type="evidence" value="ECO:0007669"/>
    <property type="project" value="TreeGrafter"/>
</dbReference>
<dbReference type="InterPro" id="IPR025762">
    <property type="entry name" value="DFDF"/>
</dbReference>
<dbReference type="InterPro" id="IPR034107">
    <property type="entry name" value="Lsm16_N"/>
</dbReference>
<dbReference type="Gene3D" id="3.40.50.10260">
    <property type="entry name" value="YjeF N-terminal domain"/>
    <property type="match status" value="1"/>
</dbReference>
<dbReference type="CTD" id="20244383"/>
<keyword evidence="6" id="KW-1185">Reference proteome</keyword>
<dbReference type="PANTHER" id="PTHR13612:SF0">
    <property type="entry name" value="ENHANCER OF MRNA-DECAPPING PROTEIN 3"/>
    <property type="match status" value="1"/>
</dbReference>
<dbReference type="Gene3D" id="2.30.30.100">
    <property type="match status" value="1"/>
</dbReference>